<name>A0A1M5ICV9_9BACI</name>
<dbReference type="CDD" id="cd08187">
    <property type="entry name" value="BDH"/>
    <property type="match status" value="1"/>
</dbReference>
<reference evidence="4 5" key="1">
    <citation type="submission" date="2016-11" db="EMBL/GenBank/DDBJ databases">
        <authorList>
            <person name="Jaros S."/>
            <person name="Januszkiewicz K."/>
            <person name="Wedrychowicz H."/>
        </authorList>
    </citation>
    <scope>NUCLEOTIDE SEQUENCE [LARGE SCALE GENOMIC DNA]</scope>
    <source>
        <strain evidence="4 5">IBRC-M 10683</strain>
    </source>
</reference>
<dbReference type="PROSITE" id="PS00060">
    <property type="entry name" value="ADH_IRON_2"/>
    <property type="match status" value="1"/>
</dbReference>
<dbReference type="GO" id="GO:0008106">
    <property type="term" value="F:alcohol dehydrogenase (NADP+) activity"/>
    <property type="evidence" value="ECO:0007669"/>
    <property type="project" value="TreeGrafter"/>
</dbReference>
<dbReference type="InterPro" id="IPR056798">
    <property type="entry name" value="ADH_Fe_C"/>
</dbReference>
<keyword evidence="5" id="KW-1185">Reference proteome</keyword>
<dbReference type="PANTHER" id="PTHR43633">
    <property type="entry name" value="ALCOHOL DEHYDROGENASE YQHD"/>
    <property type="match status" value="1"/>
</dbReference>
<evidence type="ECO:0000259" key="2">
    <source>
        <dbReference type="Pfam" id="PF00465"/>
    </source>
</evidence>
<dbReference type="InterPro" id="IPR018211">
    <property type="entry name" value="ADH_Fe_CS"/>
</dbReference>
<evidence type="ECO:0000313" key="4">
    <source>
        <dbReference type="EMBL" id="SHG26087.1"/>
    </source>
</evidence>
<protein>
    <submittedName>
        <fullName evidence="4">Uncharacterized protein</fullName>
    </submittedName>
</protein>
<dbReference type="GO" id="GO:0046872">
    <property type="term" value="F:metal ion binding"/>
    <property type="evidence" value="ECO:0007669"/>
    <property type="project" value="InterPro"/>
</dbReference>
<evidence type="ECO:0000313" key="5">
    <source>
        <dbReference type="Proteomes" id="UP000183988"/>
    </source>
</evidence>
<feature type="domain" description="Alcohol dehydrogenase iron-type/glycerol dehydrogenase GldA" evidence="2">
    <location>
        <begin position="9"/>
        <end position="177"/>
    </location>
</feature>
<proteinExistence type="predicted"/>
<dbReference type="Pfam" id="PF00465">
    <property type="entry name" value="Fe-ADH"/>
    <property type="match status" value="1"/>
</dbReference>
<dbReference type="GO" id="GO:0005829">
    <property type="term" value="C:cytosol"/>
    <property type="evidence" value="ECO:0007669"/>
    <property type="project" value="TreeGrafter"/>
</dbReference>
<dbReference type="SUPFAM" id="SSF56796">
    <property type="entry name" value="Dehydroquinate synthase-like"/>
    <property type="match status" value="1"/>
</dbReference>
<evidence type="ECO:0000256" key="1">
    <source>
        <dbReference type="ARBA" id="ARBA00023002"/>
    </source>
</evidence>
<dbReference type="GO" id="GO:1990362">
    <property type="term" value="F:butanol dehydrogenase (NAD+) activity"/>
    <property type="evidence" value="ECO:0007669"/>
    <property type="project" value="InterPro"/>
</dbReference>
<dbReference type="RefSeq" id="WP_072890667.1">
    <property type="nucleotide sequence ID" value="NZ_FQVW01000023.1"/>
</dbReference>
<dbReference type="PANTHER" id="PTHR43633:SF1">
    <property type="entry name" value="ALCOHOL DEHYDROGENASE YQHD"/>
    <property type="match status" value="1"/>
</dbReference>
<dbReference type="STRING" id="930117.SAMN05216225_102321"/>
<dbReference type="Proteomes" id="UP000183988">
    <property type="component" value="Unassembled WGS sequence"/>
</dbReference>
<dbReference type="FunFam" id="3.40.50.1970:FF:000003">
    <property type="entry name" value="Alcohol dehydrogenase, iron-containing"/>
    <property type="match status" value="1"/>
</dbReference>
<dbReference type="AlphaFoldDB" id="A0A1M5ICV9"/>
<dbReference type="EMBL" id="FQVW01000023">
    <property type="protein sequence ID" value="SHG26087.1"/>
    <property type="molecule type" value="Genomic_DNA"/>
</dbReference>
<dbReference type="Gene3D" id="3.40.50.1970">
    <property type="match status" value="1"/>
</dbReference>
<dbReference type="InterPro" id="IPR044731">
    <property type="entry name" value="BDH-like"/>
</dbReference>
<organism evidence="4 5">
    <name type="scientific">Ornithinibacillus halophilus</name>
    <dbReference type="NCBI Taxonomy" id="930117"/>
    <lineage>
        <taxon>Bacteria</taxon>
        <taxon>Bacillati</taxon>
        <taxon>Bacillota</taxon>
        <taxon>Bacilli</taxon>
        <taxon>Bacillales</taxon>
        <taxon>Bacillaceae</taxon>
        <taxon>Ornithinibacillus</taxon>
    </lineage>
</organism>
<dbReference type="PROSITE" id="PS00913">
    <property type="entry name" value="ADH_IRON_1"/>
    <property type="match status" value="1"/>
</dbReference>
<dbReference type="Pfam" id="PF25137">
    <property type="entry name" value="ADH_Fe_C"/>
    <property type="match status" value="1"/>
</dbReference>
<keyword evidence="1" id="KW-0560">Oxidoreductase</keyword>
<accession>A0A1M5ICV9</accession>
<sequence>MDNFIYQNPTKLIFGKGQLDVLPNEVKQYGTKVLVVYGGGSIKRNGIYENVLAKLKEIDAEVFELPGVEPNPRISTVRKGVEICKREGIEFILAVGGGSTIDCTKAIASGALTDVDMWDVVTKKEQPGDALPFGTILTHAATGSEMNRGSVITNWETNEKHGWGSPNTYPKFSILDPTHTFSVPKDQTIYGIVDMMSHTLEHYFHPATNTPIQDRFCESLLQTVIETAPKLQNDLENYEYRETIMLSGTLALNDMLSMGAHGDWASHNLEHAVSAVHDIPHGGGLAIIFPNWMKHVLDDDNAWRFKQLAVNVFGVNAEGKSDKEAALEGIEHLRAFWTEIGAPSRLKDYNIDESSVEEMAEKTVAARSEYGNFKKLTKQDSIEIFKASL</sequence>
<evidence type="ECO:0000259" key="3">
    <source>
        <dbReference type="Pfam" id="PF25137"/>
    </source>
</evidence>
<dbReference type="GO" id="GO:1990002">
    <property type="term" value="F:methylglyoxal reductase (NADPH) (acetol producing) activity"/>
    <property type="evidence" value="ECO:0007669"/>
    <property type="project" value="TreeGrafter"/>
</dbReference>
<dbReference type="InterPro" id="IPR001670">
    <property type="entry name" value="ADH_Fe/GldA"/>
</dbReference>
<dbReference type="Gene3D" id="1.20.1090.10">
    <property type="entry name" value="Dehydroquinate synthase-like - alpha domain"/>
    <property type="match status" value="1"/>
</dbReference>
<dbReference type="OrthoDB" id="9801156at2"/>
<feature type="domain" description="Fe-containing alcohol dehydrogenase-like C-terminal" evidence="3">
    <location>
        <begin position="188"/>
        <end position="388"/>
    </location>
</feature>
<gene>
    <name evidence="4" type="ORF">SAMN05216225_102321</name>
</gene>